<dbReference type="RefSeq" id="WP_028071187.1">
    <property type="nucleotide sequence ID" value="NZ_CP158797.1"/>
</dbReference>
<dbReference type="Proteomes" id="UP000308196">
    <property type="component" value="Chromosome"/>
</dbReference>
<dbReference type="EMBL" id="LR590484">
    <property type="protein sequence ID" value="VTR49019.1"/>
    <property type="molecule type" value="Genomic_DNA"/>
</dbReference>
<proteinExistence type="predicted"/>
<organism evidence="1 2">
    <name type="scientific">Sphingobacterium thalpophilum</name>
    <dbReference type="NCBI Taxonomy" id="259"/>
    <lineage>
        <taxon>Bacteria</taxon>
        <taxon>Pseudomonadati</taxon>
        <taxon>Bacteroidota</taxon>
        <taxon>Sphingobacteriia</taxon>
        <taxon>Sphingobacteriales</taxon>
        <taxon>Sphingobacteriaceae</taxon>
        <taxon>Sphingobacterium</taxon>
    </lineage>
</organism>
<reference evidence="1 2" key="1">
    <citation type="submission" date="2019-05" db="EMBL/GenBank/DDBJ databases">
        <authorList>
            <consortium name="Pathogen Informatics"/>
        </authorList>
    </citation>
    <scope>NUCLEOTIDE SEQUENCE [LARGE SCALE GENOMIC DNA]</scope>
    <source>
        <strain evidence="1 2">NCTC11429</strain>
    </source>
</reference>
<evidence type="ECO:0000313" key="1">
    <source>
        <dbReference type="EMBL" id="VTR49019.1"/>
    </source>
</evidence>
<protein>
    <submittedName>
        <fullName evidence="1">Uncharacterized protein</fullName>
    </submittedName>
</protein>
<sequence>MAVNINLKTVDSYIRRFNGPDLEIGELLSMEDAKLYDLFTEEDQTNRLGLRLDELRQYCLKIKEKYSFVRLPLDLLDPFIVIRSKISV</sequence>
<dbReference type="AlphaFoldDB" id="A0A4U9VSZ5"/>
<name>A0A4U9VSZ5_9SPHI</name>
<evidence type="ECO:0000313" key="2">
    <source>
        <dbReference type="Proteomes" id="UP000308196"/>
    </source>
</evidence>
<accession>A0A4U9VSZ5</accession>
<gene>
    <name evidence="1" type="ORF">NCTC11429_03801</name>
</gene>
<dbReference type="KEGG" id="stha:NCTC11429_03801"/>
<dbReference type="GeneID" id="78464442"/>